<accession>A0A177CAX5</accession>
<dbReference type="InParanoid" id="A0A177CAX5"/>
<sequence length="122" mass="13403">MIQNGATLDSSALFASIHFKLPKIVETLLATGMDPNLRRPHKSKDGGSKASGVSALEEYSLWVAATQHGIAADTATDSKRKAGDTSEKKITMIPLSFRQTNWTRSLNSKRVQSYTTFWRMGS</sequence>
<dbReference type="RefSeq" id="XP_018034696.1">
    <property type="nucleotide sequence ID" value="XM_018178576.1"/>
</dbReference>
<gene>
    <name evidence="2" type="ORF">CC84DRAFT_1164833</name>
</gene>
<feature type="region of interest" description="Disordered" evidence="1">
    <location>
        <begin position="32"/>
        <end position="51"/>
    </location>
</feature>
<organism evidence="2 3">
    <name type="scientific">Paraphaeosphaeria sporulosa</name>
    <dbReference type="NCBI Taxonomy" id="1460663"/>
    <lineage>
        <taxon>Eukaryota</taxon>
        <taxon>Fungi</taxon>
        <taxon>Dikarya</taxon>
        <taxon>Ascomycota</taxon>
        <taxon>Pezizomycotina</taxon>
        <taxon>Dothideomycetes</taxon>
        <taxon>Pleosporomycetidae</taxon>
        <taxon>Pleosporales</taxon>
        <taxon>Massarineae</taxon>
        <taxon>Didymosphaeriaceae</taxon>
        <taxon>Paraphaeosphaeria</taxon>
    </lineage>
</organism>
<dbReference type="EMBL" id="KV441553">
    <property type="protein sequence ID" value="OAG04331.1"/>
    <property type="molecule type" value="Genomic_DNA"/>
</dbReference>
<evidence type="ECO:0000313" key="3">
    <source>
        <dbReference type="Proteomes" id="UP000077069"/>
    </source>
</evidence>
<evidence type="ECO:0000256" key="1">
    <source>
        <dbReference type="SAM" id="MobiDB-lite"/>
    </source>
</evidence>
<name>A0A177CAX5_9PLEO</name>
<dbReference type="GeneID" id="28762062"/>
<proteinExistence type="predicted"/>
<dbReference type="Proteomes" id="UP000077069">
    <property type="component" value="Unassembled WGS sequence"/>
</dbReference>
<dbReference type="AlphaFoldDB" id="A0A177CAX5"/>
<reference evidence="2 3" key="1">
    <citation type="submission" date="2016-05" db="EMBL/GenBank/DDBJ databases">
        <title>Comparative analysis of secretome profiles of manganese(II)-oxidizing ascomycete fungi.</title>
        <authorList>
            <consortium name="DOE Joint Genome Institute"/>
            <person name="Zeiner C.A."/>
            <person name="Purvine S.O."/>
            <person name="Zink E.M."/>
            <person name="Wu S."/>
            <person name="Pasa-Tolic L."/>
            <person name="Chaput D.L."/>
            <person name="Haridas S."/>
            <person name="Grigoriev I.V."/>
            <person name="Santelli C.M."/>
            <person name="Hansel C.M."/>
        </authorList>
    </citation>
    <scope>NUCLEOTIDE SEQUENCE [LARGE SCALE GENOMIC DNA]</scope>
    <source>
        <strain evidence="2 3">AP3s5-JAC2a</strain>
    </source>
</reference>
<evidence type="ECO:0000313" key="2">
    <source>
        <dbReference type="EMBL" id="OAG04331.1"/>
    </source>
</evidence>
<evidence type="ECO:0008006" key="4">
    <source>
        <dbReference type="Google" id="ProtNLM"/>
    </source>
</evidence>
<protein>
    <recommendedName>
        <fullName evidence="4">Ankyrin</fullName>
    </recommendedName>
</protein>
<keyword evidence="3" id="KW-1185">Reference proteome</keyword>